<evidence type="ECO:0000259" key="1">
    <source>
        <dbReference type="PROSITE" id="PS50146"/>
    </source>
</evidence>
<dbReference type="AlphaFoldDB" id="A0A183GKM7"/>
<dbReference type="GO" id="GO:0047620">
    <property type="term" value="F:acylglycerol kinase activity"/>
    <property type="evidence" value="ECO:0007669"/>
    <property type="project" value="TreeGrafter"/>
</dbReference>
<evidence type="ECO:0000313" key="3">
    <source>
        <dbReference type="WBParaSite" id="HPBE_0002324701-mRNA-1"/>
    </source>
</evidence>
<dbReference type="PANTHER" id="PTHR12358">
    <property type="entry name" value="SPHINGOSINE KINASE"/>
    <property type="match status" value="1"/>
</dbReference>
<dbReference type="InterPro" id="IPR050187">
    <property type="entry name" value="Lipid_Phosphate_FormReg"/>
</dbReference>
<organism evidence="2 3">
    <name type="scientific">Heligmosomoides polygyrus</name>
    <name type="common">Parasitic roundworm</name>
    <dbReference type="NCBI Taxonomy" id="6339"/>
    <lineage>
        <taxon>Eukaryota</taxon>
        <taxon>Metazoa</taxon>
        <taxon>Ecdysozoa</taxon>
        <taxon>Nematoda</taxon>
        <taxon>Chromadorea</taxon>
        <taxon>Rhabditida</taxon>
        <taxon>Rhabditina</taxon>
        <taxon>Rhabditomorpha</taxon>
        <taxon>Strongyloidea</taxon>
        <taxon>Heligmosomidae</taxon>
        <taxon>Heligmosomoides</taxon>
    </lineage>
</organism>
<proteinExistence type="predicted"/>
<dbReference type="SUPFAM" id="SSF111331">
    <property type="entry name" value="NAD kinase/diacylglycerol kinase-like"/>
    <property type="match status" value="1"/>
</dbReference>
<dbReference type="InterPro" id="IPR001206">
    <property type="entry name" value="Diacylglycerol_kinase_cat_dom"/>
</dbReference>
<evidence type="ECO:0000313" key="2">
    <source>
        <dbReference type="Proteomes" id="UP000050761"/>
    </source>
</evidence>
<dbReference type="GO" id="GO:0046513">
    <property type="term" value="P:ceramide biosynthetic process"/>
    <property type="evidence" value="ECO:0007669"/>
    <property type="project" value="TreeGrafter"/>
</dbReference>
<dbReference type="InterPro" id="IPR016064">
    <property type="entry name" value="NAD/diacylglycerol_kinase_sf"/>
</dbReference>
<dbReference type="Gene3D" id="3.40.50.10330">
    <property type="entry name" value="Probable inorganic polyphosphate/atp-NAD kinase, domain 1"/>
    <property type="match status" value="1"/>
</dbReference>
<dbReference type="GO" id="GO:0005739">
    <property type="term" value="C:mitochondrion"/>
    <property type="evidence" value="ECO:0007669"/>
    <property type="project" value="TreeGrafter"/>
</dbReference>
<name>A0A183GKM7_HELPZ</name>
<dbReference type="InterPro" id="IPR017438">
    <property type="entry name" value="ATP-NAD_kinase_N"/>
</dbReference>
<dbReference type="GO" id="GO:0001729">
    <property type="term" value="F:ceramide kinase activity"/>
    <property type="evidence" value="ECO:0007669"/>
    <property type="project" value="TreeGrafter"/>
</dbReference>
<dbReference type="PROSITE" id="PS50146">
    <property type="entry name" value="DAGK"/>
    <property type="match status" value="1"/>
</dbReference>
<dbReference type="WBParaSite" id="HPBE_0002324701-mRNA-1">
    <property type="protein sequence ID" value="HPBE_0002324701-mRNA-1"/>
    <property type="gene ID" value="HPBE_0002324701"/>
</dbReference>
<dbReference type="PANTHER" id="PTHR12358:SF31">
    <property type="entry name" value="ACYLGLYCEROL KINASE, MITOCHONDRIAL"/>
    <property type="match status" value="1"/>
</dbReference>
<keyword evidence="2" id="KW-1185">Reference proteome</keyword>
<dbReference type="GO" id="GO:0004143">
    <property type="term" value="F:ATP-dependent diacylglycerol kinase activity"/>
    <property type="evidence" value="ECO:0007669"/>
    <property type="project" value="TreeGrafter"/>
</dbReference>
<dbReference type="GO" id="GO:0046512">
    <property type="term" value="P:sphingosine biosynthetic process"/>
    <property type="evidence" value="ECO:0007669"/>
    <property type="project" value="TreeGrafter"/>
</dbReference>
<dbReference type="Pfam" id="PF00781">
    <property type="entry name" value="DAGK_cat"/>
    <property type="match status" value="1"/>
</dbReference>
<feature type="domain" description="DAGKc" evidence="1">
    <location>
        <begin position="16"/>
        <end position="160"/>
    </location>
</feature>
<protein>
    <submittedName>
        <fullName evidence="3">DAGKc domain-containing protein</fullName>
    </submittedName>
</protein>
<reference evidence="3" key="1">
    <citation type="submission" date="2019-09" db="UniProtKB">
        <authorList>
            <consortium name="WormBaseParasite"/>
        </authorList>
    </citation>
    <scope>IDENTIFICATION</scope>
</reference>
<dbReference type="GO" id="GO:0016020">
    <property type="term" value="C:membrane"/>
    <property type="evidence" value="ECO:0007669"/>
    <property type="project" value="TreeGrafter"/>
</dbReference>
<sequence length="393" mass="43981">LGSVESTASIDFTAEERPRRVLVLANVSCNERSCYDDFAKNALPLMHLAGLQVDIIKADSESQLEALAAAVDSQEADAIYVVGGDGTLGRVVTGVLRNREHGVLPIGVFPGGYDNLSLRRLAPGVFAETTKDVRRMCESAMALIEENRRSVTAFELTLEDAESNAQPFYSVGDVGAGWFRHIEERRRKLWYFGALKRRWAYLWEMLKRSPTDMEAKLLYEEACTGCRTCRPPVVFEPPSWRWWHILTGPPRSAEPEVKKDFTNIVNENCGRLREVDLKGTDLIIENNLQEDSACLRVRMGGKEAGRRGVIADGWRRCSSNRVGTTDNENFYTTDLLAKAISLTFVKLPVCKRARCGPCGLCSLERAPRAIRLRLTSTPHSSPCGLRATEWLPW</sequence>
<dbReference type="Proteomes" id="UP000050761">
    <property type="component" value="Unassembled WGS sequence"/>
</dbReference>
<accession>A0A183GKM7</accession>